<feature type="transmembrane region" description="Helical" evidence="6">
    <location>
        <begin position="191"/>
        <end position="210"/>
    </location>
</feature>
<keyword evidence="3 6" id="KW-1133">Transmembrane helix</keyword>
<evidence type="ECO:0000256" key="3">
    <source>
        <dbReference type="ARBA" id="ARBA00022989"/>
    </source>
</evidence>
<comment type="caution">
    <text evidence="8">The sequence shown here is derived from an EMBL/GenBank/DDBJ whole genome shotgun (WGS) entry which is preliminary data.</text>
</comment>
<evidence type="ECO:0000256" key="4">
    <source>
        <dbReference type="ARBA" id="ARBA00023136"/>
    </source>
</evidence>
<dbReference type="AlphaFoldDB" id="A0A9W8CI68"/>
<sequence>MAAVYIGCACWLLGDFQINGHVHLAGTPLTNCKLWGVWFRVILGVCTVSSLIALRSYGLFRVFKQNKPYSGLGMYLPFMIYCGCTLIYGIIAQVLKPSVTVEYIAILDVCFCPTPFRAALYGYIWATWLFVAIINWKIRNIKSSFNESREMAFSCLVVFTILTFSTVLQLSNPEYPFSQKLRILSTTMDHVGTNLVWWAIMGVPLFNCMFNRKKYLEYWSNKLRKDGLQHEYDMKSDSQNYSLTNRTYESQDDFLNFGNWNNTSNHAGKAIYLPNGEPRPQSAGGHKKNRKVFAPYRQSYQMAPVSSIRLYGKKKTDPQDPFDIPPMSPTTAVNSPPSNDPFNRFSDQFIPIQRQIQVRSIYEQRVPDQPIANESQSVLPTVSLSNSSSSFVLPGTYQSPIIYNRRLSFNG</sequence>
<evidence type="ECO:0000259" key="7">
    <source>
        <dbReference type="Pfam" id="PF00003"/>
    </source>
</evidence>
<evidence type="ECO:0000256" key="6">
    <source>
        <dbReference type="SAM" id="Phobius"/>
    </source>
</evidence>
<keyword evidence="9" id="KW-1185">Reference proteome</keyword>
<dbReference type="GO" id="GO:0004930">
    <property type="term" value="F:G protein-coupled receptor activity"/>
    <property type="evidence" value="ECO:0007669"/>
    <property type="project" value="InterPro"/>
</dbReference>
<name>A0A9W8CI68_9FUNG</name>
<dbReference type="EMBL" id="JANBOH010000327">
    <property type="protein sequence ID" value="KAJ1642866.1"/>
    <property type="molecule type" value="Genomic_DNA"/>
</dbReference>
<evidence type="ECO:0000256" key="2">
    <source>
        <dbReference type="ARBA" id="ARBA00022692"/>
    </source>
</evidence>
<feature type="region of interest" description="Disordered" evidence="5">
    <location>
        <begin position="310"/>
        <end position="345"/>
    </location>
</feature>
<comment type="subcellular location">
    <subcellularLocation>
        <location evidence="1">Membrane</location>
        <topology evidence="1">Multi-pass membrane protein</topology>
    </subcellularLocation>
</comment>
<feature type="transmembrane region" description="Helical" evidence="6">
    <location>
        <begin position="118"/>
        <end position="138"/>
    </location>
</feature>
<feature type="transmembrane region" description="Helical" evidence="6">
    <location>
        <begin position="72"/>
        <end position="91"/>
    </location>
</feature>
<proteinExistence type="predicted"/>
<organism evidence="8 9">
    <name type="scientific">Coemansia asiatica</name>
    <dbReference type="NCBI Taxonomy" id="1052880"/>
    <lineage>
        <taxon>Eukaryota</taxon>
        <taxon>Fungi</taxon>
        <taxon>Fungi incertae sedis</taxon>
        <taxon>Zoopagomycota</taxon>
        <taxon>Kickxellomycotina</taxon>
        <taxon>Kickxellomycetes</taxon>
        <taxon>Kickxellales</taxon>
        <taxon>Kickxellaceae</taxon>
        <taxon>Coemansia</taxon>
    </lineage>
</organism>
<feature type="transmembrane region" description="Helical" evidence="6">
    <location>
        <begin position="150"/>
        <end position="171"/>
    </location>
</feature>
<evidence type="ECO:0000256" key="1">
    <source>
        <dbReference type="ARBA" id="ARBA00004141"/>
    </source>
</evidence>
<dbReference type="Pfam" id="PF00003">
    <property type="entry name" value="7tm_3"/>
    <property type="match status" value="1"/>
</dbReference>
<accession>A0A9W8CI68</accession>
<dbReference type="GO" id="GO:0016020">
    <property type="term" value="C:membrane"/>
    <property type="evidence" value="ECO:0007669"/>
    <property type="project" value="UniProtKB-SubCell"/>
</dbReference>
<evidence type="ECO:0000256" key="5">
    <source>
        <dbReference type="SAM" id="MobiDB-lite"/>
    </source>
</evidence>
<dbReference type="Proteomes" id="UP001145021">
    <property type="component" value="Unassembled WGS sequence"/>
</dbReference>
<protein>
    <recommendedName>
        <fullName evidence="7">G-protein coupled receptors family 3 profile domain-containing protein</fullName>
    </recommendedName>
</protein>
<dbReference type="InterPro" id="IPR017978">
    <property type="entry name" value="GPCR_3_C"/>
</dbReference>
<evidence type="ECO:0000313" key="8">
    <source>
        <dbReference type="EMBL" id="KAJ1642866.1"/>
    </source>
</evidence>
<feature type="region of interest" description="Disordered" evidence="5">
    <location>
        <begin position="269"/>
        <end position="288"/>
    </location>
</feature>
<gene>
    <name evidence="8" type="ORF">LPJ64_005322</name>
</gene>
<feature type="compositionally biased region" description="Polar residues" evidence="5">
    <location>
        <begin position="329"/>
        <end position="341"/>
    </location>
</feature>
<reference evidence="8" key="1">
    <citation type="submission" date="2022-07" db="EMBL/GenBank/DDBJ databases">
        <title>Phylogenomic reconstructions and comparative analyses of Kickxellomycotina fungi.</title>
        <authorList>
            <person name="Reynolds N.K."/>
            <person name="Stajich J.E."/>
            <person name="Barry K."/>
            <person name="Grigoriev I.V."/>
            <person name="Crous P."/>
            <person name="Smith M.E."/>
        </authorList>
    </citation>
    <scope>NUCLEOTIDE SEQUENCE</scope>
    <source>
        <strain evidence="8">NBRC 105413</strain>
    </source>
</reference>
<keyword evidence="4 6" id="KW-0472">Membrane</keyword>
<feature type="transmembrane region" description="Helical" evidence="6">
    <location>
        <begin position="37"/>
        <end position="60"/>
    </location>
</feature>
<evidence type="ECO:0000313" key="9">
    <source>
        <dbReference type="Proteomes" id="UP001145021"/>
    </source>
</evidence>
<feature type="domain" description="G-protein coupled receptors family 3 profile" evidence="7">
    <location>
        <begin position="31"/>
        <end position="174"/>
    </location>
</feature>
<keyword evidence="2 6" id="KW-0812">Transmembrane</keyword>